<dbReference type="EMBL" id="LAZR01002162">
    <property type="protein sequence ID" value="KKN33641.1"/>
    <property type="molecule type" value="Genomic_DNA"/>
</dbReference>
<accession>A0A0F9S9E3</accession>
<protein>
    <submittedName>
        <fullName evidence="1">Uncharacterized protein</fullName>
    </submittedName>
</protein>
<reference evidence="1" key="1">
    <citation type="journal article" date="2015" name="Nature">
        <title>Complex archaea that bridge the gap between prokaryotes and eukaryotes.</title>
        <authorList>
            <person name="Spang A."/>
            <person name="Saw J.H."/>
            <person name="Jorgensen S.L."/>
            <person name="Zaremba-Niedzwiedzka K."/>
            <person name="Martijn J."/>
            <person name="Lind A.E."/>
            <person name="van Eijk R."/>
            <person name="Schleper C."/>
            <person name="Guy L."/>
            <person name="Ettema T.J."/>
        </authorList>
    </citation>
    <scope>NUCLEOTIDE SEQUENCE</scope>
</reference>
<sequence length="69" mass="7896">MLLTDEEIRLSLQSRPKITDMQSLVDNLQFIAKAQLKKVALDLDRKCTKTEGQSSFVEVYVQALLKEVQ</sequence>
<dbReference type="AlphaFoldDB" id="A0A0F9S9E3"/>
<comment type="caution">
    <text evidence="1">The sequence shown here is derived from an EMBL/GenBank/DDBJ whole genome shotgun (WGS) entry which is preliminary data.</text>
</comment>
<evidence type="ECO:0000313" key="1">
    <source>
        <dbReference type="EMBL" id="KKN33641.1"/>
    </source>
</evidence>
<gene>
    <name evidence="1" type="ORF">LCGC14_0801800</name>
</gene>
<name>A0A0F9S9E3_9ZZZZ</name>
<proteinExistence type="predicted"/>
<organism evidence="1">
    <name type="scientific">marine sediment metagenome</name>
    <dbReference type="NCBI Taxonomy" id="412755"/>
    <lineage>
        <taxon>unclassified sequences</taxon>
        <taxon>metagenomes</taxon>
        <taxon>ecological metagenomes</taxon>
    </lineage>
</organism>